<dbReference type="RefSeq" id="WP_118486239.1">
    <property type="nucleotide sequence ID" value="NZ_QRQO01000031.1"/>
</dbReference>
<protein>
    <submittedName>
        <fullName evidence="2">Uncharacterized protein</fullName>
    </submittedName>
</protein>
<feature type="region of interest" description="Disordered" evidence="1">
    <location>
        <begin position="48"/>
        <end position="69"/>
    </location>
</feature>
<dbReference type="AlphaFoldDB" id="A0A415U0X5"/>
<accession>A0A415U0X5</accession>
<gene>
    <name evidence="2" type="ORF">DWZ29_10870</name>
</gene>
<comment type="caution">
    <text evidence="2">The sequence shown here is derived from an EMBL/GenBank/DDBJ whole genome shotgun (WGS) entry which is preliminary data.</text>
</comment>
<sequence length="102" mass="11928">MKKEHSKYQWIIGICCSENDGVKLYKYTGTVKKMKKRLLRLIKEDKKNDKENWESGSETVAELSDESNGEETCFCGYGSYSYYHIDYMAERVSNIEELSNCE</sequence>
<evidence type="ECO:0000313" key="3">
    <source>
        <dbReference type="Proteomes" id="UP000283700"/>
    </source>
</evidence>
<reference evidence="2 3" key="1">
    <citation type="submission" date="2018-08" db="EMBL/GenBank/DDBJ databases">
        <title>A genome reference for cultivated species of the human gut microbiota.</title>
        <authorList>
            <person name="Zou Y."/>
            <person name="Xue W."/>
            <person name="Luo G."/>
        </authorList>
    </citation>
    <scope>NUCLEOTIDE SEQUENCE [LARGE SCALE GENOMIC DNA]</scope>
    <source>
        <strain evidence="2 3">AF31-17AC</strain>
    </source>
</reference>
<evidence type="ECO:0000313" key="2">
    <source>
        <dbReference type="EMBL" id="RHN11845.1"/>
    </source>
</evidence>
<dbReference type="EMBL" id="QRQO01000031">
    <property type="protein sequence ID" value="RHN11845.1"/>
    <property type="molecule type" value="Genomic_DNA"/>
</dbReference>
<dbReference type="Proteomes" id="UP000283700">
    <property type="component" value="Unassembled WGS sequence"/>
</dbReference>
<proteinExistence type="predicted"/>
<evidence type="ECO:0000256" key="1">
    <source>
        <dbReference type="SAM" id="MobiDB-lite"/>
    </source>
</evidence>
<name>A0A415U0X5_9FIRM</name>
<organism evidence="2 3">
    <name type="scientific">Anaerobutyricum hallii</name>
    <dbReference type="NCBI Taxonomy" id="39488"/>
    <lineage>
        <taxon>Bacteria</taxon>
        <taxon>Bacillati</taxon>
        <taxon>Bacillota</taxon>
        <taxon>Clostridia</taxon>
        <taxon>Lachnospirales</taxon>
        <taxon>Lachnospiraceae</taxon>
        <taxon>Anaerobutyricum</taxon>
    </lineage>
</organism>